<keyword evidence="3" id="KW-1185">Reference proteome</keyword>
<proteinExistence type="predicted"/>
<gene>
    <name evidence="2" type="ORF">KQX54_016485</name>
</gene>
<protein>
    <submittedName>
        <fullName evidence="2">Uncharacterized protein</fullName>
    </submittedName>
</protein>
<name>A0AAV7HU76_COTGL</name>
<accession>A0AAV7HU76</accession>
<dbReference type="EMBL" id="JAHXZJ010002982">
    <property type="protein sequence ID" value="KAH0535450.1"/>
    <property type="molecule type" value="Genomic_DNA"/>
</dbReference>
<evidence type="ECO:0000256" key="1">
    <source>
        <dbReference type="SAM" id="MobiDB-lite"/>
    </source>
</evidence>
<evidence type="ECO:0000313" key="3">
    <source>
        <dbReference type="Proteomes" id="UP000826195"/>
    </source>
</evidence>
<dbReference type="AlphaFoldDB" id="A0AAV7HU76"/>
<organism evidence="2 3">
    <name type="scientific">Cotesia glomerata</name>
    <name type="common">Lepidopteran parasitic wasp</name>
    <name type="synonym">Apanteles glomeratus</name>
    <dbReference type="NCBI Taxonomy" id="32391"/>
    <lineage>
        <taxon>Eukaryota</taxon>
        <taxon>Metazoa</taxon>
        <taxon>Ecdysozoa</taxon>
        <taxon>Arthropoda</taxon>
        <taxon>Hexapoda</taxon>
        <taxon>Insecta</taxon>
        <taxon>Pterygota</taxon>
        <taxon>Neoptera</taxon>
        <taxon>Endopterygota</taxon>
        <taxon>Hymenoptera</taxon>
        <taxon>Apocrita</taxon>
        <taxon>Ichneumonoidea</taxon>
        <taxon>Braconidae</taxon>
        <taxon>Microgastrinae</taxon>
        <taxon>Cotesia</taxon>
    </lineage>
</organism>
<sequence>MKVSRFVLVAAFRTTVHSDPHPRSPFCPPVNYKSDDTFYEISETVAGVLLLLREGTRWRQTGLEMGEAKGSGEHKGNLKITGKGEGEGEGQGFDCFFIPDTDIEKPEKRVKPDICIAPVQQTSCLKGLRAFGVSGRFVFQDPNTTTTTRTTITQVRCVPGAINYIPRGEFGELNQPPPPRTSDNLYRDVSVQN</sequence>
<feature type="region of interest" description="Disordered" evidence="1">
    <location>
        <begin position="168"/>
        <end position="193"/>
    </location>
</feature>
<comment type="caution">
    <text evidence="2">The sequence shown here is derived from an EMBL/GenBank/DDBJ whole genome shotgun (WGS) entry which is preliminary data.</text>
</comment>
<reference evidence="2 3" key="1">
    <citation type="journal article" date="2021" name="J. Hered.">
        <title>A chromosome-level genome assembly of the parasitoid wasp, Cotesia glomerata (Hymenoptera: Braconidae).</title>
        <authorList>
            <person name="Pinto B.J."/>
            <person name="Weis J.J."/>
            <person name="Gamble T."/>
            <person name="Ode P.J."/>
            <person name="Paul R."/>
            <person name="Zaspel J.M."/>
        </authorList>
    </citation>
    <scope>NUCLEOTIDE SEQUENCE [LARGE SCALE GENOMIC DNA]</scope>
    <source>
        <strain evidence="2">CgM1</strain>
    </source>
</reference>
<evidence type="ECO:0000313" key="2">
    <source>
        <dbReference type="EMBL" id="KAH0535450.1"/>
    </source>
</evidence>
<dbReference type="Proteomes" id="UP000826195">
    <property type="component" value="Unassembled WGS sequence"/>
</dbReference>